<name>A0A7S3EVZ4_9EUKA</name>
<proteinExistence type="predicted"/>
<organism evidence="2">
    <name type="scientific">Haptolina ericina</name>
    <dbReference type="NCBI Taxonomy" id="156174"/>
    <lineage>
        <taxon>Eukaryota</taxon>
        <taxon>Haptista</taxon>
        <taxon>Haptophyta</taxon>
        <taxon>Prymnesiophyceae</taxon>
        <taxon>Prymnesiales</taxon>
        <taxon>Prymnesiaceae</taxon>
        <taxon>Haptolina</taxon>
    </lineage>
</organism>
<protein>
    <submittedName>
        <fullName evidence="2">Uncharacterized protein</fullName>
    </submittedName>
</protein>
<feature type="signal peptide" evidence="1">
    <location>
        <begin position="1"/>
        <end position="22"/>
    </location>
</feature>
<evidence type="ECO:0000313" key="2">
    <source>
        <dbReference type="EMBL" id="CAE0111390.1"/>
    </source>
</evidence>
<feature type="chain" id="PRO_5031543564" evidence="1">
    <location>
        <begin position="23"/>
        <end position="155"/>
    </location>
</feature>
<reference evidence="2" key="1">
    <citation type="submission" date="2021-01" db="EMBL/GenBank/DDBJ databases">
        <authorList>
            <person name="Corre E."/>
            <person name="Pelletier E."/>
            <person name="Niang G."/>
            <person name="Scheremetjew M."/>
            <person name="Finn R."/>
            <person name="Kale V."/>
            <person name="Holt S."/>
            <person name="Cochrane G."/>
            <person name="Meng A."/>
            <person name="Brown T."/>
            <person name="Cohen L."/>
        </authorList>
    </citation>
    <scope>NUCLEOTIDE SEQUENCE</scope>
    <source>
        <strain evidence="2">CCMP281</strain>
    </source>
</reference>
<dbReference type="AlphaFoldDB" id="A0A7S3EVZ4"/>
<dbReference type="EMBL" id="HBHX01021593">
    <property type="protein sequence ID" value="CAE0111390.1"/>
    <property type="molecule type" value="Transcribed_RNA"/>
</dbReference>
<accession>A0A7S3EVZ4</accession>
<gene>
    <name evidence="2" type="ORF">HERI1096_LOCUS12050</name>
</gene>
<evidence type="ECO:0000256" key="1">
    <source>
        <dbReference type="SAM" id="SignalP"/>
    </source>
</evidence>
<sequence>MRDAPSISTLATILCIATSASAAKQATGGSGSCEAVARYPDGTEVKRVCIVEGVKGSKASASGGVSSELSFLKDTRWNWNNWRDVIFKADGSFLAPAEGCEREGNPKCTWTTDEDRLYVNFGGAGKHTLTANDDKSQLYGARDADGDEVTATRRR</sequence>
<keyword evidence="1" id="KW-0732">Signal</keyword>